<dbReference type="Proteomes" id="UP000694251">
    <property type="component" value="Chromosome 13"/>
</dbReference>
<keyword evidence="2" id="KW-1185">Reference proteome</keyword>
<comment type="caution">
    <text evidence="1">The sequence shown here is derived from an EMBL/GenBank/DDBJ whole genome shotgun (WGS) entry which is preliminary data.</text>
</comment>
<sequence>PTGIFPVIAVPSDSGFCPVSSSSFSGDDRFLFGKSCFHERFWPLIEEYSDAYYDSLMPCLLIGAPFRFISVVTRILRAMFWRCFPHRIRCSSAAKVDVGTLPMTLHHVLQL</sequence>
<name>A0A8T1XRV4_ARASU</name>
<feature type="non-terminal residue" evidence="1">
    <location>
        <position position="111"/>
    </location>
</feature>
<dbReference type="EMBL" id="JAEFBJ010000013">
    <property type="protein sequence ID" value="KAG7537015.1"/>
    <property type="molecule type" value="Genomic_DNA"/>
</dbReference>
<reference evidence="1 2" key="1">
    <citation type="submission" date="2020-12" db="EMBL/GenBank/DDBJ databases">
        <title>Concerted genomic and epigenomic changes stabilize Arabidopsis allopolyploids.</title>
        <authorList>
            <person name="Chen Z."/>
        </authorList>
    </citation>
    <scope>NUCLEOTIDE SEQUENCE [LARGE SCALE GENOMIC DNA]</scope>
    <source>
        <strain evidence="1">As9502</strain>
        <tissue evidence="1">Leaf</tissue>
    </source>
</reference>
<evidence type="ECO:0000313" key="1">
    <source>
        <dbReference type="EMBL" id="KAG7537015.1"/>
    </source>
</evidence>
<organism evidence="1 2">
    <name type="scientific">Arabidopsis suecica</name>
    <name type="common">Swedish thale-cress</name>
    <name type="synonym">Cardaminopsis suecica</name>
    <dbReference type="NCBI Taxonomy" id="45249"/>
    <lineage>
        <taxon>Eukaryota</taxon>
        <taxon>Viridiplantae</taxon>
        <taxon>Streptophyta</taxon>
        <taxon>Embryophyta</taxon>
        <taxon>Tracheophyta</taxon>
        <taxon>Spermatophyta</taxon>
        <taxon>Magnoliopsida</taxon>
        <taxon>eudicotyledons</taxon>
        <taxon>Gunneridae</taxon>
        <taxon>Pentapetalae</taxon>
        <taxon>rosids</taxon>
        <taxon>malvids</taxon>
        <taxon>Brassicales</taxon>
        <taxon>Brassicaceae</taxon>
        <taxon>Camelineae</taxon>
        <taxon>Arabidopsis</taxon>
    </lineage>
</organism>
<proteinExistence type="predicted"/>
<dbReference type="AlphaFoldDB" id="A0A8T1XRV4"/>
<evidence type="ECO:0000313" key="2">
    <source>
        <dbReference type="Proteomes" id="UP000694251"/>
    </source>
</evidence>
<gene>
    <name evidence="1" type="ORF">ISN44_As13g009420</name>
</gene>
<accession>A0A8T1XRV4</accession>
<protein>
    <submittedName>
        <fullName evidence="1">Uncharacterized protein</fullName>
    </submittedName>
</protein>